<evidence type="ECO:0000256" key="14">
    <source>
        <dbReference type="ARBA" id="ARBA00048988"/>
    </source>
</evidence>
<reference evidence="18 19" key="1">
    <citation type="journal article" date="2019" name="Int. J. Syst. Evol. Microbiol.">
        <title>The Global Catalogue of Microorganisms (GCM) 10K type strain sequencing project: providing services to taxonomists for standard genome sequencing and annotation.</title>
        <authorList>
            <consortium name="The Broad Institute Genomics Platform"/>
            <consortium name="The Broad Institute Genome Sequencing Center for Infectious Disease"/>
            <person name="Wu L."/>
            <person name="Ma J."/>
        </authorList>
    </citation>
    <scope>NUCLEOTIDE SEQUENCE [LARGE SCALE GENOMIC DNA]</scope>
    <source>
        <strain evidence="18 19">JCM 13518</strain>
    </source>
</reference>
<evidence type="ECO:0000256" key="2">
    <source>
        <dbReference type="ARBA" id="ARBA00022722"/>
    </source>
</evidence>
<dbReference type="Pfam" id="PF12705">
    <property type="entry name" value="PDDEXK_1"/>
    <property type="match status" value="1"/>
</dbReference>
<gene>
    <name evidence="18" type="ORF">GCM10009710_18380</name>
</gene>
<accession>A0ABN2JTG4</accession>
<proteinExistence type="inferred from homology"/>
<dbReference type="Proteomes" id="UP001501057">
    <property type="component" value="Unassembled WGS sequence"/>
</dbReference>
<evidence type="ECO:0000256" key="8">
    <source>
        <dbReference type="ARBA" id="ARBA00022840"/>
    </source>
</evidence>
<evidence type="ECO:0000256" key="10">
    <source>
        <dbReference type="ARBA" id="ARBA00023204"/>
    </source>
</evidence>
<keyword evidence="10" id="KW-0234">DNA repair</keyword>
<evidence type="ECO:0000256" key="9">
    <source>
        <dbReference type="ARBA" id="ARBA00023125"/>
    </source>
</evidence>
<keyword evidence="4" id="KW-0227">DNA damage</keyword>
<keyword evidence="8 15" id="KW-0067">ATP-binding</keyword>
<dbReference type="Gene3D" id="3.40.50.300">
    <property type="entry name" value="P-loop containing nucleotide triphosphate hydrolases"/>
    <property type="match status" value="3"/>
</dbReference>
<evidence type="ECO:0000256" key="13">
    <source>
        <dbReference type="ARBA" id="ARBA00034808"/>
    </source>
</evidence>
<dbReference type="EC" id="5.6.2.4" evidence="13"/>
<evidence type="ECO:0000313" key="19">
    <source>
        <dbReference type="Proteomes" id="UP001501057"/>
    </source>
</evidence>
<dbReference type="InterPro" id="IPR027417">
    <property type="entry name" value="P-loop_NTPase"/>
</dbReference>
<dbReference type="SUPFAM" id="SSF52540">
    <property type="entry name" value="P-loop containing nucleoside triphosphate hydrolases"/>
    <property type="match status" value="1"/>
</dbReference>
<dbReference type="PANTHER" id="PTHR11070">
    <property type="entry name" value="UVRD / RECB / PCRA DNA HELICASE FAMILY MEMBER"/>
    <property type="match status" value="1"/>
</dbReference>
<feature type="domain" description="UvrD-like helicase C-terminal" evidence="17">
    <location>
        <begin position="250"/>
        <end position="561"/>
    </location>
</feature>
<dbReference type="EMBL" id="BAAAME010000004">
    <property type="protein sequence ID" value="GAA1738387.1"/>
    <property type="molecule type" value="Genomic_DNA"/>
</dbReference>
<evidence type="ECO:0000256" key="11">
    <source>
        <dbReference type="ARBA" id="ARBA00023235"/>
    </source>
</evidence>
<comment type="similarity">
    <text evidence="1">Belongs to the helicase family. UvrD subfamily.</text>
</comment>
<keyword evidence="6 15" id="KW-0347">Helicase</keyword>
<dbReference type="PROSITE" id="PS51198">
    <property type="entry name" value="UVRD_HELICASE_ATP_BIND"/>
    <property type="match status" value="1"/>
</dbReference>
<evidence type="ECO:0000259" key="16">
    <source>
        <dbReference type="PROSITE" id="PS51198"/>
    </source>
</evidence>
<dbReference type="PANTHER" id="PTHR11070:SF55">
    <property type="entry name" value="DNA 3'-5' HELICASE"/>
    <property type="match status" value="1"/>
</dbReference>
<comment type="catalytic activity">
    <reaction evidence="14">
        <text>ATP + H2O = ADP + phosphate + H(+)</text>
        <dbReference type="Rhea" id="RHEA:13065"/>
        <dbReference type="ChEBI" id="CHEBI:15377"/>
        <dbReference type="ChEBI" id="CHEBI:15378"/>
        <dbReference type="ChEBI" id="CHEBI:30616"/>
        <dbReference type="ChEBI" id="CHEBI:43474"/>
        <dbReference type="ChEBI" id="CHEBI:456216"/>
        <dbReference type="EC" id="5.6.2.4"/>
    </reaction>
</comment>
<dbReference type="InterPro" id="IPR014017">
    <property type="entry name" value="DNA_helicase_UvrD-like_C"/>
</dbReference>
<dbReference type="Gene3D" id="3.90.320.10">
    <property type="match status" value="1"/>
</dbReference>
<evidence type="ECO:0000313" key="18">
    <source>
        <dbReference type="EMBL" id="GAA1738387.1"/>
    </source>
</evidence>
<dbReference type="InterPro" id="IPR011604">
    <property type="entry name" value="PDDEXK-like_dom_sf"/>
</dbReference>
<keyword evidence="9" id="KW-0238">DNA-binding</keyword>
<keyword evidence="2" id="KW-0540">Nuclease</keyword>
<organism evidence="18 19">
    <name type="scientific">Aeromicrobium alkaliterrae</name>
    <dbReference type="NCBI Taxonomy" id="302168"/>
    <lineage>
        <taxon>Bacteria</taxon>
        <taxon>Bacillati</taxon>
        <taxon>Actinomycetota</taxon>
        <taxon>Actinomycetes</taxon>
        <taxon>Propionibacteriales</taxon>
        <taxon>Nocardioidaceae</taxon>
        <taxon>Aeromicrobium</taxon>
    </lineage>
</organism>
<keyword evidence="11" id="KW-0413">Isomerase</keyword>
<sequence>MRESLRRVPDLEHDGEPTVSTYHAFAGRLIAEHGLRLGLEPDLEVLTDARRHQLVVRMLRAVDEPLQHVSTHLPSLVADVLALDGQLSEHLVEPEQLRAFDRDVVLEMQSQPKVLKMHTEIAGTALKRTELSHLVERYRAAKADAGVMDFSDQMAWGTRLAQLPEVAAELGERFDVVLLDEYQDTSVAQRDLLAALFQGRVTAVGDPAQGIYGWRGAATGNLEGFIEQFTPAGVVRAEPFSLAVSRRCGHRIIDLAGHVAREFYAESAVVRPLEAAPGNPEGEVTLSLHATVLDEVEAVADAVVEAGRRHDPPVWNEIGVLVRTKNENAEIVQALRSRDVPVEIVGLTGLLAQPEVLDVVSVLEVLDDMTANPSMLRLLAGPRWRVGDRDLALLGRRARRLAESHHTGDDPDAGDLDAVLAADLDRATTGVDPTEVVSLAEAVADLGGGPYSAEARHRFADVAAFLARLRRSVHEPLTDLVHRVVRELQLDVELDVAGIGTDTLSLLHEAVAGYAANDPHASLGGLMAYLSAEREHADGLDVSTPSQANSVKVLTVHKAKGLEYDEVFVPFLADGVFPSRTARSRWTSVASALPTALRGDGETLADLDDFTTAGDKEYRAATLRESYLEEVRLAYVALTRAKSRLHLSGHRWGRTQKRPRDPSPFLADAAVWLAERGGEPLVWAPEVSPDETNPLVDDVAFAWPHAVVGMERRRAFAAEVRAALDSAEPVEVHASHAELAEELELVLAQAERAESTVVEVTLPSTLSATQTLSLVGDEAAFVRDLARPMPRRPSSAARFGTAFHAWVEDHFAPYAQLPLVDPSDLPGSGTDVADDVELTELQRSFEAGPFAQRAPTSIEEAFSIQLGAQRLIGRIDAVFPATLPDGTEGFEIVDWKTNRTKSADPLQLAVYRLAWAEQHGVDPARVLGSFHYVRLGETVTYDDLPGRDALERLLAGER</sequence>
<dbReference type="Pfam" id="PF00580">
    <property type="entry name" value="UvrD-helicase"/>
    <property type="match status" value="1"/>
</dbReference>
<dbReference type="Pfam" id="PF13361">
    <property type="entry name" value="UvrD_C"/>
    <property type="match status" value="2"/>
</dbReference>
<dbReference type="InterPro" id="IPR013986">
    <property type="entry name" value="DExx_box_DNA_helicase_dom_sf"/>
</dbReference>
<evidence type="ECO:0000256" key="4">
    <source>
        <dbReference type="ARBA" id="ARBA00022763"/>
    </source>
</evidence>
<name>A0ABN2JTG4_9ACTN</name>
<evidence type="ECO:0000256" key="1">
    <source>
        <dbReference type="ARBA" id="ARBA00009922"/>
    </source>
</evidence>
<evidence type="ECO:0000256" key="3">
    <source>
        <dbReference type="ARBA" id="ARBA00022741"/>
    </source>
</evidence>
<evidence type="ECO:0000256" key="5">
    <source>
        <dbReference type="ARBA" id="ARBA00022801"/>
    </source>
</evidence>
<dbReference type="InterPro" id="IPR014016">
    <property type="entry name" value="UvrD-like_ATP-bd"/>
</dbReference>
<dbReference type="InterPro" id="IPR000212">
    <property type="entry name" value="DNA_helicase_UvrD/REP"/>
</dbReference>
<comment type="caution">
    <text evidence="15">Lacks conserved residue(s) required for the propagation of feature annotation.</text>
</comment>
<keyword evidence="7" id="KW-0269">Exonuclease</keyword>
<feature type="domain" description="UvrD-like helicase ATP-binding" evidence="16">
    <location>
        <begin position="1"/>
        <end position="249"/>
    </location>
</feature>
<evidence type="ECO:0000259" key="17">
    <source>
        <dbReference type="PROSITE" id="PS51217"/>
    </source>
</evidence>
<dbReference type="Gene3D" id="1.10.10.160">
    <property type="match status" value="1"/>
</dbReference>
<keyword evidence="3 15" id="KW-0547">Nucleotide-binding</keyword>
<protein>
    <recommendedName>
        <fullName evidence="13">DNA 3'-5' helicase</fullName>
        <ecNumber evidence="13">5.6.2.4</ecNumber>
    </recommendedName>
</protein>
<comment type="caution">
    <text evidence="18">The sequence shown here is derived from an EMBL/GenBank/DDBJ whole genome shotgun (WGS) entry which is preliminary data.</text>
</comment>
<evidence type="ECO:0000256" key="15">
    <source>
        <dbReference type="PROSITE-ProRule" id="PRU00560"/>
    </source>
</evidence>
<dbReference type="Gene3D" id="1.10.486.10">
    <property type="entry name" value="PCRA, domain 4"/>
    <property type="match status" value="1"/>
</dbReference>
<evidence type="ECO:0000256" key="7">
    <source>
        <dbReference type="ARBA" id="ARBA00022839"/>
    </source>
</evidence>
<dbReference type="InterPro" id="IPR038726">
    <property type="entry name" value="PDDEXK_AddAB-type"/>
</dbReference>
<evidence type="ECO:0000256" key="12">
    <source>
        <dbReference type="ARBA" id="ARBA00034617"/>
    </source>
</evidence>
<keyword evidence="19" id="KW-1185">Reference proteome</keyword>
<dbReference type="PROSITE" id="PS51217">
    <property type="entry name" value="UVRD_HELICASE_CTER"/>
    <property type="match status" value="1"/>
</dbReference>
<keyword evidence="5 15" id="KW-0378">Hydrolase</keyword>
<evidence type="ECO:0000256" key="6">
    <source>
        <dbReference type="ARBA" id="ARBA00022806"/>
    </source>
</evidence>
<comment type="catalytic activity">
    <reaction evidence="12">
        <text>Couples ATP hydrolysis with the unwinding of duplex DNA by translocating in the 3'-5' direction.</text>
        <dbReference type="EC" id="5.6.2.4"/>
    </reaction>
</comment>